<evidence type="ECO:0000256" key="2">
    <source>
        <dbReference type="ARBA" id="ARBA00003968"/>
    </source>
</evidence>
<evidence type="ECO:0000256" key="10">
    <source>
        <dbReference type="ARBA" id="ARBA00022726"/>
    </source>
</evidence>
<dbReference type="UniPathway" id="UPA00588">
    <property type="reaction ID" value="UER00646"/>
</dbReference>
<evidence type="ECO:0000256" key="8">
    <source>
        <dbReference type="ARBA" id="ARBA00022676"/>
    </source>
</evidence>
<name>A0A553UZZ3_9HELI</name>
<keyword evidence="7 11" id="KW-0963">Cytoplasm</keyword>
<dbReference type="Pfam" id="PF00156">
    <property type="entry name" value="Pribosyltran"/>
    <property type="match status" value="1"/>
</dbReference>
<comment type="pathway">
    <text evidence="4 11">Purine metabolism; AMP biosynthesis via salvage pathway; AMP from adenine: step 1/1.</text>
</comment>
<dbReference type="Proteomes" id="UP000319322">
    <property type="component" value="Unassembled WGS sequence"/>
</dbReference>
<evidence type="ECO:0000313" key="13">
    <source>
        <dbReference type="EMBL" id="TSA85787.1"/>
    </source>
</evidence>
<dbReference type="SUPFAM" id="SSF53271">
    <property type="entry name" value="PRTase-like"/>
    <property type="match status" value="1"/>
</dbReference>
<comment type="similarity">
    <text evidence="5 11">Belongs to the purine/pyrimidine phosphoribosyltransferase family.</text>
</comment>
<evidence type="ECO:0000256" key="6">
    <source>
        <dbReference type="ARBA" id="ARBA00011893"/>
    </source>
</evidence>
<dbReference type="AlphaFoldDB" id="A0A553UZZ3"/>
<keyword evidence="8 11" id="KW-0328">Glycosyltransferase</keyword>
<reference evidence="13" key="1">
    <citation type="submission" date="2019-07" db="EMBL/GenBank/DDBJ databases">
        <title>Helicobacter labacensis sp. nov., Helicobacter mehlei sp. nov. and Helicobacter vulpis sp. nov., isolated from gastric mucosa of red fox (Vulpis vulpis).</title>
        <authorList>
            <person name="Kusar D."/>
            <person name="Gruntar I."/>
            <person name="Pate M."/>
            <person name="Zajc U."/>
            <person name="Ocepek M."/>
        </authorList>
    </citation>
    <scope>NUCLEOTIDE SEQUENCE [LARGE SCALE GENOMIC DNA]</scope>
    <source>
        <strain evidence="13">L8b</strain>
    </source>
</reference>
<dbReference type="GO" id="GO:0044209">
    <property type="term" value="P:AMP salvage"/>
    <property type="evidence" value="ECO:0007669"/>
    <property type="project" value="UniProtKB-UniRule"/>
</dbReference>
<dbReference type="NCBIfam" id="NF002636">
    <property type="entry name" value="PRK02304.1-5"/>
    <property type="match status" value="1"/>
</dbReference>
<dbReference type="HAMAP" id="MF_00004">
    <property type="entry name" value="Aden_phosphoribosyltr"/>
    <property type="match status" value="1"/>
</dbReference>
<gene>
    <name evidence="11 13" type="primary">apt</name>
    <name evidence="13" type="ORF">FNE76_03330</name>
</gene>
<dbReference type="FunFam" id="3.40.50.2020:FF:000021">
    <property type="entry name" value="Adenine phosphoribosyltransferase"/>
    <property type="match status" value="1"/>
</dbReference>
<dbReference type="NCBIfam" id="TIGR01090">
    <property type="entry name" value="apt"/>
    <property type="match status" value="1"/>
</dbReference>
<dbReference type="GO" id="GO:0006168">
    <property type="term" value="P:adenine salvage"/>
    <property type="evidence" value="ECO:0007669"/>
    <property type="project" value="InterPro"/>
</dbReference>
<evidence type="ECO:0000256" key="7">
    <source>
        <dbReference type="ARBA" id="ARBA00022490"/>
    </source>
</evidence>
<dbReference type="RefSeq" id="WP_120947987.1">
    <property type="nucleotide sequence ID" value="NZ_QXQP01000020.1"/>
</dbReference>
<proteinExistence type="inferred from homology"/>
<dbReference type="NCBIfam" id="NF002634">
    <property type="entry name" value="PRK02304.1-3"/>
    <property type="match status" value="1"/>
</dbReference>
<dbReference type="Gene3D" id="3.40.50.2020">
    <property type="match status" value="1"/>
</dbReference>
<feature type="domain" description="Phosphoribosyltransferase" evidence="12">
    <location>
        <begin position="36"/>
        <end position="160"/>
    </location>
</feature>
<dbReference type="GO" id="GO:0006166">
    <property type="term" value="P:purine ribonucleoside salvage"/>
    <property type="evidence" value="ECO:0007669"/>
    <property type="project" value="UniProtKB-UniRule"/>
</dbReference>
<dbReference type="InterPro" id="IPR005764">
    <property type="entry name" value="Ade_phspho_trans"/>
</dbReference>
<dbReference type="PANTHER" id="PTHR32315">
    <property type="entry name" value="ADENINE PHOSPHORIBOSYLTRANSFERASE"/>
    <property type="match status" value="1"/>
</dbReference>
<sequence length="182" mass="20195">MFSQKLKSQLRDNIREIENYPQNGILFKDITPLISHPTLFSALIDALKDRYKHHSLDFVVGIEARGFILGAALAYALRVGFVPIRKKGKLPSKTLSANYSLEYGKDSVEIHADALREIKDAHVILVDDLIATGGTALASLELLDKLQAKCIEACFLIALRSLGGLQKIAEQANVFSVLEYER</sequence>
<dbReference type="GO" id="GO:0016208">
    <property type="term" value="F:AMP binding"/>
    <property type="evidence" value="ECO:0007669"/>
    <property type="project" value="TreeGrafter"/>
</dbReference>
<evidence type="ECO:0000256" key="9">
    <source>
        <dbReference type="ARBA" id="ARBA00022679"/>
    </source>
</evidence>
<comment type="catalytic activity">
    <reaction evidence="1 11">
        <text>AMP + diphosphate = 5-phospho-alpha-D-ribose 1-diphosphate + adenine</text>
        <dbReference type="Rhea" id="RHEA:16609"/>
        <dbReference type="ChEBI" id="CHEBI:16708"/>
        <dbReference type="ChEBI" id="CHEBI:33019"/>
        <dbReference type="ChEBI" id="CHEBI:58017"/>
        <dbReference type="ChEBI" id="CHEBI:456215"/>
        <dbReference type="EC" id="2.4.2.7"/>
    </reaction>
</comment>
<comment type="subcellular location">
    <subcellularLocation>
        <location evidence="3 11">Cytoplasm</location>
    </subcellularLocation>
</comment>
<dbReference type="CDD" id="cd06223">
    <property type="entry name" value="PRTases_typeI"/>
    <property type="match status" value="1"/>
</dbReference>
<dbReference type="GO" id="GO:0005737">
    <property type="term" value="C:cytoplasm"/>
    <property type="evidence" value="ECO:0007669"/>
    <property type="project" value="UniProtKB-SubCell"/>
</dbReference>
<evidence type="ECO:0000256" key="4">
    <source>
        <dbReference type="ARBA" id="ARBA00004659"/>
    </source>
</evidence>
<dbReference type="OrthoDB" id="9803963at2"/>
<organism evidence="13 14">
    <name type="scientific">Helicobacter mehlei</name>
    <dbReference type="NCBI Taxonomy" id="2316080"/>
    <lineage>
        <taxon>Bacteria</taxon>
        <taxon>Pseudomonadati</taxon>
        <taxon>Campylobacterota</taxon>
        <taxon>Epsilonproteobacteria</taxon>
        <taxon>Campylobacterales</taxon>
        <taxon>Helicobacteraceae</taxon>
        <taxon>Helicobacter</taxon>
    </lineage>
</organism>
<evidence type="ECO:0000256" key="1">
    <source>
        <dbReference type="ARBA" id="ARBA00000868"/>
    </source>
</evidence>
<dbReference type="InterPro" id="IPR000836">
    <property type="entry name" value="PRTase_dom"/>
</dbReference>
<evidence type="ECO:0000256" key="3">
    <source>
        <dbReference type="ARBA" id="ARBA00004496"/>
    </source>
</evidence>
<protein>
    <recommendedName>
        <fullName evidence="6 11">Adenine phosphoribosyltransferase</fullName>
        <shortName evidence="11">APRT</shortName>
        <ecNumber evidence="6 11">2.4.2.7</ecNumber>
    </recommendedName>
</protein>
<dbReference type="InterPro" id="IPR029057">
    <property type="entry name" value="PRTase-like"/>
</dbReference>
<comment type="caution">
    <text evidence="13">The sequence shown here is derived from an EMBL/GenBank/DDBJ whole genome shotgun (WGS) entry which is preliminary data.</text>
</comment>
<accession>A0A553UZZ3</accession>
<keyword evidence="9 11" id="KW-0808">Transferase</keyword>
<dbReference type="GO" id="GO:0002055">
    <property type="term" value="F:adenine binding"/>
    <property type="evidence" value="ECO:0007669"/>
    <property type="project" value="TreeGrafter"/>
</dbReference>
<dbReference type="InterPro" id="IPR050054">
    <property type="entry name" value="UPRTase/APRTase"/>
</dbReference>
<dbReference type="GO" id="GO:0003999">
    <property type="term" value="F:adenine phosphoribosyltransferase activity"/>
    <property type="evidence" value="ECO:0007669"/>
    <property type="project" value="UniProtKB-UniRule"/>
</dbReference>
<reference evidence="13" key="2">
    <citation type="submission" date="2019-07" db="EMBL/GenBank/DDBJ databases">
        <authorList>
            <person name="Papic B."/>
        </authorList>
    </citation>
    <scope>NUCLEOTIDE SEQUENCE [LARGE SCALE GENOMIC DNA]</scope>
    <source>
        <strain evidence="13">L8b</strain>
    </source>
</reference>
<evidence type="ECO:0000256" key="5">
    <source>
        <dbReference type="ARBA" id="ARBA00008391"/>
    </source>
</evidence>
<comment type="subunit">
    <text evidence="11">Homodimer.</text>
</comment>
<keyword evidence="14" id="KW-1185">Reference proteome</keyword>
<dbReference type="PANTHER" id="PTHR32315:SF3">
    <property type="entry name" value="ADENINE PHOSPHORIBOSYLTRANSFERASE"/>
    <property type="match status" value="1"/>
</dbReference>
<keyword evidence="10 11" id="KW-0660">Purine salvage</keyword>
<evidence type="ECO:0000313" key="14">
    <source>
        <dbReference type="Proteomes" id="UP000319322"/>
    </source>
</evidence>
<evidence type="ECO:0000259" key="12">
    <source>
        <dbReference type="Pfam" id="PF00156"/>
    </source>
</evidence>
<dbReference type="EC" id="2.4.2.7" evidence="6 11"/>
<dbReference type="EMBL" id="VKGC01000005">
    <property type="protein sequence ID" value="TSA85787.1"/>
    <property type="molecule type" value="Genomic_DNA"/>
</dbReference>
<comment type="function">
    <text evidence="2 11">Catalyzes a salvage reaction resulting in the formation of AMP, that is energically less costly than de novo synthesis.</text>
</comment>
<evidence type="ECO:0000256" key="11">
    <source>
        <dbReference type="HAMAP-Rule" id="MF_00004"/>
    </source>
</evidence>